<accession>A0A8S5MFS0</accession>
<evidence type="ECO:0000313" key="2">
    <source>
        <dbReference type="EMBL" id="DAD81102.1"/>
    </source>
</evidence>
<reference evidence="2" key="1">
    <citation type="journal article" date="2021" name="Proc. Natl. Acad. Sci. U.S.A.">
        <title>A Catalog of Tens of Thousands of Viruses from Human Metagenomes Reveals Hidden Associations with Chronic Diseases.</title>
        <authorList>
            <person name="Tisza M.J."/>
            <person name="Buck C.B."/>
        </authorList>
    </citation>
    <scope>NUCLEOTIDE SEQUENCE</scope>
    <source>
        <strain evidence="2">Ctq1q8</strain>
    </source>
</reference>
<protein>
    <submittedName>
        <fullName evidence="2">Uncharacterized protein</fullName>
    </submittedName>
</protein>
<feature type="compositionally biased region" description="Basic and acidic residues" evidence="1">
    <location>
        <begin position="63"/>
        <end position="74"/>
    </location>
</feature>
<dbReference type="EMBL" id="BK014895">
    <property type="protein sequence ID" value="DAD81102.1"/>
    <property type="molecule type" value="Genomic_DNA"/>
</dbReference>
<sequence>MTSWKNSSLKDRWEVESMEQIGFFEDIGCNEPPEPKPKKKKSKPLPGRLPDSAKEYLATQTAREARREGLRSGDKRSMEKRILIYMRRRGGEPYAHQVAQEMFSMGLHYSPERQSIQPRMDNLEKKGEIEKTGNKVLDPDTGIHVSTYRVVMKNE</sequence>
<feature type="region of interest" description="Disordered" evidence="1">
    <location>
        <begin position="24"/>
        <end position="74"/>
    </location>
</feature>
<evidence type="ECO:0000256" key="1">
    <source>
        <dbReference type="SAM" id="MobiDB-lite"/>
    </source>
</evidence>
<name>A0A8S5MFS0_9CAUD</name>
<organism evidence="2">
    <name type="scientific">Siphoviridae sp. ctq1q8</name>
    <dbReference type="NCBI Taxonomy" id="2826467"/>
    <lineage>
        <taxon>Viruses</taxon>
        <taxon>Duplodnaviria</taxon>
        <taxon>Heunggongvirae</taxon>
        <taxon>Uroviricota</taxon>
        <taxon>Caudoviricetes</taxon>
    </lineage>
</organism>
<proteinExistence type="predicted"/>